<proteinExistence type="predicted"/>
<dbReference type="AlphaFoldDB" id="A0A4V4LSM2"/>
<organism evidence="2 3">
    <name type="scientific">Wallemia hederae</name>
    <dbReference type="NCBI Taxonomy" id="1540922"/>
    <lineage>
        <taxon>Eukaryota</taxon>
        <taxon>Fungi</taxon>
        <taxon>Dikarya</taxon>
        <taxon>Basidiomycota</taxon>
        <taxon>Wallemiomycotina</taxon>
        <taxon>Wallemiomycetes</taxon>
        <taxon>Wallemiales</taxon>
        <taxon>Wallemiaceae</taxon>
        <taxon>Wallemia</taxon>
    </lineage>
</organism>
<dbReference type="OrthoDB" id="10256743at2759"/>
<feature type="compositionally biased region" description="Basic and acidic residues" evidence="1">
    <location>
        <begin position="347"/>
        <end position="358"/>
    </location>
</feature>
<dbReference type="Proteomes" id="UP000310189">
    <property type="component" value="Unassembled WGS sequence"/>
</dbReference>
<protein>
    <recommendedName>
        <fullName evidence="4">R3H domain-containing protein</fullName>
    </recommendedName>
</protein>
<feature type="region of interest" description="Disordered" evidence="1">
    <location>
        <begin position="48"/>
        <end position="135"/>
    </location>
</feature>
<feature type="compositionally biased region" description="Basic and acidic residues" evidence="1">
    <location>
        <begin position="70"/>
        <end position="90"/>
    </location>
</feature>
<gene>
    <name evidence="2" type="ORF">E3P99_03414</name>
</gene>
<evidence type="ECO:0000313" key="2">
    <source>
        <dbReference type="EMBL" id="TIA87053.1"/>
    </source>
</evidence>
<dbReference type="EMBL" id="SPNW01000066">
    <property type="protein sequence ID" value="TIA87053.1"/>
    <property type="molecule type" value="Genomic_DNA"/>
</dbReference>
<feature type="compositionally biased region" description="Basic and acidic residues" evidence="1">
    <location>
        <begin position="365"/>
        <end position="375"/>
    </location>
</feature>
<evidence type="ECO:0008006" key="4">
    <source>
        <dbReference type="Google" id="ProtNLM"/>
    </source>
</evidence>
<feature type="compositionally biased region" description="Low complexity" evidence="1">
    <location>
        <begin position="296"/>
        <end position="309"/>
    </location>
</feature>
<name>A0A4V4LSM2_9BASI</name>
<keyword evidence="3" id="KW-1185">Reference proteome</keyword>
<feature type="compositionally biased region" description="Low complexity" evidence="1">
    <location>
        <begin position="401"/>
        <end position="416"/>
    </location>
</feature>
<reference evidence="2 3" key="1">
    <citation type="submission" date="2019-03" db="EMBL/GenBank/DDBJ databases">
        <title>Sequencing 23 genomes of Wallemia ichthyophaga.</title>
        <authorList>
            <person name="Gostincar C."/>
        </authorList>
    </citation>
    <scope>NUCLEOTIDE SEQUENCE [LARGE SCALE GENOMIC DNA]</scope>
    <source>
        <strain evidence="2 3">EXF-5753</strain>
    </source>
</reference>
<comment type="caution">
    <text evidence="2">The sequence shown here is derived from an EMBL/GenBank/DDBJ whole genome shotgun (WGS) entry which is preliminary data.</text>
</comment>
<feature type="region of interest" description="Disordered" evidence="1">
    <location>
        <begin position="279"/>
        <end position="321"/>
    </location>
</feature>
<sequence>MGDQQPQNDIRIKSQPLISPSAIIAEQRQQQQSYFPAILTNPKLTQLRGEFLSNTQRSKSEGYVGRRRRNIQERDETLTTRSRDRDRDNDAPTPIHSYKSTFPSPLPPSLLPRNQPVPSSSAVRGRSQRKSSAAGDEGSFYVSLKGIRKTLAPRGTGSARARFVVQTTESEIRNWILGLSSDVVVNPDESSHSRGRVIDATTTCNANGHFHEDNEDCIELPSITELSRSPSSLVWLIPEKFERFVVHCVARWWGVVSFSKTQGDGDRVTHLLKPRLPLDKQSKHDALETPPTSEIDSASEVASEAASDVNLSPSEIEDNEEDLRAANTSAAWADITDDMDKRVNIGDERTSRAEHTAEGDTATSDEERPSRDRLSRSRTLPEPMRRVVRDSDTEESDAERTSPNTSPNTSRPSTPRKATPKPASTHPWNPPTVSFADYLFESN</sequence>
<accession>A0A4V4LSM2</accession>
<evidence type="ECO:0000256" key="1">
    <source>
        <dbReference type="SAM" id="MobiDB-lite"/>
    </source>
</evidence>
<feature type="region of interest" description="Disordered" evidence="1">
    <location>
        <begin position="347"/>
        <end position="443"/>
    </location>
</feature>
<evidence type="ECO:0000313" key="3">
    <source>
        <dbReference type="Proteomes" id="UP000310189"/>
    </source>
</evidence>